<protein>
    <submittedName>
        <fullName evidence="8">Involved in oxygen transport in the brain. Hexacoordinate globin</fullName>
    </submittedName>
</protein>
<keyword evidence="4" id="KW-0479">Metal-binding</keyword>
<evidence type="ECO:0000313" key="9">
    <source>
        <dbReference type="Proteomes" id="UP001153069"/>
    </source>
</evidence>
<dbReference type="GO" id="GO:0005344">
    <property type="term" value="F:oxygen carrier activity"/>
    <property type="evidence" value="ECO:0007669"/>
    <property type="project" value="UniProtKB-KW"/>
</dbReference>
<dbReference type="GO" id="GO:0019825">
    <property type="term" value="F:oxygen binding"/>
    <property type="evidence" value="ECO:0007669"/>
    <property type="project" value="InterPro"/>
</dbReference>
<comment type="caution">
    <text evidence="8">The sequence shown here is derived from an EMBL/GenBank/DDBJ whole genome shotgun (WGS) entry which is preliminary data.</text>
</comment>
<evidence type="ECO:0000256" key="2">
    <source>
        <dbReference type="ARBA" id="ARBA00022617"/>
    </source>
</evidence>
<evidence type="ECO:0000313" key="8">
    <source>
        <dbReference type="EMBL" id="CAB9517764.1"/>
    </source>
</evidence>
<name>A0A9N8ECI3_9STRA</name>
<dbReference type="GO" id="GO:0020037">
    <property type="term" value="F:heme binding"/>
    <property type="evidence" value="ECO:0007669"/>
    <property type="project" value="InterPro"/>
</dbReference>
<dbReference type="PANTHER" id="PTHR46458:SF1">
    <property type="entry name" value="GEO09476P1"/>
    <property type="match status" value="1"/>
</dbReference>
<dbReference type="AlphaFoldDB" id="A0A9N8ECI3"/>
<gene>
    <name evidence="8" type="ORF">SEMRO_879_G214880.1</name>
</gene>
<dbReference type="Pfam" id="PF00042">
    <property type="entry name" value="Globin"/>
    <property type="match status" value="1"/>
</dbReference>
<evidence type="ECO:0000256" key="1">
    <source>
        <dbReference type="ARBA" id="ARBA00022448"/>
    </source>
</evidence>
<dbReference type="SUPFAM" id="SSF46458">
    <property type="entry name" value="Globin-like"/>
    <property type="match status" value="1"/>
</dbReference>
<dbReference type="InterPro" id="IPR009050">
    <property type="entry name" value="Globin-like_sf"/>
</dbReference>
<sequence length="155" mass="17726">MDSCAFFGTVSEVYDSWERVKRIPDYEETVGIALFDRMFEVAPDQWGNVFNWTRDDFQNKDEKFLGFANKFVRMLDLAVHMLGPDLEIVEEQMHDIGVSHRNYGVLPIHLQLMGESLAHTLQGLLGSSFTPATKQAWKDIFGFWSTSMIQGAIEA</sequence>
<dbReference type="InterPro" id="IPR012292">
    <property type="entry name" value="Globin/Proto"/>
</dbReference>
<evidence type="ECO:0000256" key="6">
    <source>
        <dbReference type="RuleBase" id="RU000356"/>
    </source>
</evidence>
<keyword evidence="9" id="KW-1185">Reference proteome</keyword>
<dbReference type="Proteomes" id="UP001153069">
    <property type="component" value="Unassembled WGS sequence"/>
</dbReference>
<comment type="similarity">
    <text evidence="6">Belongs to the globin family.</text>
</comment>
<dbReference type="PROSITE" id="PS01033">
    <property type="entry name" value="GLOBIN"/>
    <property type="match status" value="1"/>
</dbReference>
<keyword evidence="1 6" id="KW-0813">Transport</keyword>
<dbReference type="InterPro" id="IPR050532">
    <property type="entry name" value="Globin-like_OT"/>
</dbReference>
<dbReference type="EMBL" id="CAICTM010000878">
    <property type="protein sequence ID" value="CAB9517764.1"/>
    <property type="molecule type" value="Genomic_DNA"/>
</dbReference>
<accession>A0A9N8ECI3</accession>
<organism evidence="8 9">
    <name type="scientific">Seminavis robusta</name>
    <dbReference type="NCBI Taxonomy" id="568900"/>
    <lineage>
        <taxon>Eukaryota</taxon>
        <taxon>Sar</taxon>
        <taxon>Stramenopiles</taxon>
        <taxon>Ochrophyta</taxon>
        <taxon>Bacillariophyta</taxon>
        <taxon>Bacillariophyceae</taxon>
        <taxon>Bacillariophycidae</taxon>
        <taxon>Naviculales</taxon>
        <taxon>Naviculaceae</taxon>
        <taxon>Seminavis</taxon>
    </lineage>
</organism>
<evidence type="ECO:0000259" key="7">
    <source>
        <dbReference type="PROSITE" id="PS01033"/>
    </source>
</evidence>
<evidence type="ECO:0000256" key="4">
    <source>
        <dbReference type="ARBA" id="ARBA00022723"/>
    </source>
</evidence>
<feature type="domain" description="Globin" evidence="7">
    <location>
        <begin position="4"/>
        <end position="153"/>
    </location>
</feature>
<dbReference type="GO" id="GO:0046872">
    <property type="term" value="F:metal ion binding"/>
    <property type="evidence" value="ECO:0007669"/>
    <property type="project" value="UniProtKB-KW"/>
</dbReference>
<evidence type="ECO:0000256" key="3">
    <source>
        <dbReference type="ARBA" id="ARBA00022621"/>
    </source>
</evidence>
<dbReference type="OrthoDB" id="436496at2759"/>
<dbReference type="Gene3D" id="1.10.490.10">
    <property type="entry name" value="Globins"/>
    <property type="match status" value="1"/>
</dbReference>
<proteinExistence type="inferred from homology"/>
<keyword evidence="2 6" id="KW-0349">Heme</keyword>
<keyword evidence="5" id="KW-0408">Iron</keyword>
<dbReference type="PANTHER" id="PTHR46458">
    <property type="entry name" value="BLR2807 PROTEIN"/>
    <property type="match status" value="1"/>
</dbReference>
<evidence type="ECO:0000256" key="5">
    <source>
        <dbReference type="ARBA" id="ARBA00023004"/>
    </source>
</evidence>
<reference evidence="8" key="1">
    <citation type="submission" date="2020-06" db="EMBL/GenBank/DDBJ databases">
        <authorList>
            <consortium name="Plant Systems Biology data submission"/>
        </authorList>
    </citation>
    <scope>NUCLEOTIDE SEQUENCE</scope>
    <source>
        <strain evidence="8">D6</strain>
    </source>
</reference>
<keyword evidence="3 6" id="KW-0561">Oxygen transport</keyword>
<dbReference type="InterPro" id="IPR000971">
    <property type="entry name" value="Globin"/>
</dbReference>